<keyword evidence="6 10" id="KW-0812">Transmembrane</keyword>
<dbReference type="InterPro" id="IPR051045">
    <property type="entry name" value="TonB-dependent_transducer"/>
</dbReference>
<evidence type="ECO:0000256" key="5">
    <source>
        <dbReference type="ARBA" id="ARBA00022519"/>
    </source>
</evidence>
<evidence type="ECO:0000256" key="7">
    <source>
        <dbReference type="ARBA" id="ARBA00022927"/>
    </source>
</evidence>
<dbReference type="Gene3D" id="3.30.1150.10">
    <property type="match status" value="1"/>
</dbReference>
<comment type="subcellular location">
    <subcellularLocation>
        <location evidence="1 10">Cell inner membrane</location>
        <topology evidence="1 10">Single-pass membrane protein</topology>
        <orientation evidence="1 10">Periplasmic side</orientation>
    </subcellularLocation>
</comment>
<feature type="transmembrane region" description="Helical" evidence="10">
    <location>
        <begin position="12"/>
        <end position="32"/>
    </location>
</feature>
<evidence type="ECO:0000256" key="8">
    <source>
        <dbReference type="ARBA" id="ARBA00022989"/>
    </source>
</evidence>
<keyword evidence="7 10" id="KW-0653">Protein transport</keyword>
<dbReference type="InterPro" id="IPR037682">
    <property type="entry name" value="TonB_C"/>
</dbReference>
<proteinExistence type="inferred from homology"/>
<comment type="caution">
    <text evidence="12">The sequence shown here is derived from an EMBL/GenBank/DDBJ whole genome shotgun (WGS) entry which is preliminary data.</text>
</comment>
<reference evidence="12 13" key="1">
    <citation type="submission" date="2023-11" db="EMBL/GenBank/DDBJ databases">
        <title>Gilvimarinus fulvus sp. nov., isolated from the surface of Kelp.</title>
        <authorList>
            <person name="Sun Y.Y."/>
            <person name="Gong Y."/>
            <person name="Du Z.J."/>
        </authorList>
    </citation>
    <scope>NUCLEOTIDE SEQUENCE [LARGE SCALE GENOMIC DNA]</scope>
    <source>
        <strain evidence="12 13">SDUM040013</strain>
    </source>
</reference>
<dbReference type="InterPro" id="IPR006260">
    <property type="entry name" value="TonB/TolA_C"/>
</dbReference>
<keyword evidence="8 10" id="KW-1133">Transmembrane helix</keyword>
<dbReference type="PANTHER" id="PTHR33446">
    <property type="entry name" value="PROTEIN TONB-RELATED"/>
    <property type="match status" value="1"/>
</dbReference>
<dbReference type="Proteomes" id="UP001273505">
    <property type="component" value="Unassembled WGS sequence"/>
</dbReference>
<evidence type="ECO:0000256" key="1">
    <source>
        <dbReference type="ARBA" id="ARBA00004383"/>
    </source>
</evidence>
<dbReference type="RefSeq" id="WP_302722439.1">
    <property type="nucleotide sequence ID" value="NZ_JAULRU010000548.1"/>
</dbReference>
<evidence type="ECO:0000256" key="3">
    <source>
        <dbReference type="ARBA" id="ARBA00022448"/>
    </source>
</evidence>
<evidence type="ECO:0000256" key="10">
    <source>
        <dbReference type="RuleBase" id="RU362123"/>
    </source>
</evidence>
<dbReference type="PROSITE" id="PS52015">
    <property type="entry name" value="TONB_CTD"/>
    <property type="match status" value="1"/>
</dbReference>
<keyword evidence="13" id="KW-1185">Reference proteome</keyword>
<organism evidence="12 13">
    <name type="scientific">Gilvimarinus gilvus</name>
    <dbReference type="NCBI Taxonomy" id="3058038"/>
    <lineage>
        <taxon>Bacteria</taxon>
        <taxon>Pseudomonadati</taxon>
        <taxon>Pseudomonadota</taxon>
        <taxon>Gammaproteobacteria</taxon>
        <taxon>Cellvibrionales</taxon>
        <taxon>Cellvibrionaceae</taxon>
        <taxon>Gilvimarinus</taxon>
    </lineage>
</organism>
<evidence type="ECO:0000313" key="12">
    <source>
        <dbReference type="EMBL" id="MDX6849761.1"/>
    </source>
</evidence>
<comment type="function">
    <text evidence="10">Interacts with outer membrane receptor proteins that carry out high-affinity binding and energy dependent uptake into the periplasmic space of specific substrates. It could act to transduce energy from the cytoplasmic membrane to specific energy-requiring processes in the outer membrane, resulting in the release into the periplasm of ligands bound by these outer membrane proteins.</text>
</comment>
<gene>
    <name evidence="12" type="ORF">SCD92_10355</name>
</gene>
<evidence type="ECO:0000256" key="4">
    <source>
        <dbReference type="ARBA" id="ARBA00022475"/>
    </source>
</evidence>
<evidence type="ECO:0000313" key="13">
    <source>
        <dbReference type="Proteomes" id="UP001273505"/>
    </source>
</evidence>
<keyword evidence="5 10" id="KW-0997">Cell inner membrane</keyword>
<dbReference type="InterPro" id="IPR003538">
    <property type="entry name" value="TonB"/>
</dbReference>
<protein>
    <recommendedName>
        <fullName evidence="10">Protein TonB</fullName>
    </recommendedName>
</protein>
<name>A0ABU4S012_9GAMM</name>
<evidence type="ECO:0000256" key="2">
    <source>
        <dbReference type="ARBA" id="ARBA00006555"/>
    </source>
</evidence>
<dbReference type="EMBL" id="JAXAFO010000015">
    <property type="protein sequence ID" value="MDX6849761.1"/>
    <property type="molecule type" value="Genomic_DNA"/>
</dbReference>
<dbReference type="PRINTS" id="PR01374">
    <property type="entry name" value="TONBPROTEIN"/>
</dbReference>
<accession>A0ABU4S012</accession>
<comment type="similarity">
    <text evidence="2 10">Belongs to the TonB family.</text>
</comment>
<dbReference type="Pfam" id="PF03544">
    <property type="entry name" value="TonB_C"/>
    <property type="match status" value="1"/>
</dbReference>
<evidence type="ECO:0000256" key="9">
    <source>
        <dbReference type="ARBA" id="ARBA00023136"/>
    </source>
</evidence>
<sequence length="208" mass="22316">MSTAQLNVARFTAVPLGLMATLALLFMMASLIKTDFTLEAPPPAVPIGKVVMPVEKKIVVEYEKPARPEDPPQTPVTPFDQPAVSVEVTFNPHAVTPPAVAKGGPVIFDGTGGDLLPILKVAPMYPTRASTRGIEGEVIVAFTVTRTGATRDIQVVSGYRTNGEPTSIFDSAAIAAAEKFKYKPRVIDGEPVEVHNVQNKFVFEMQAE</sequence>
<evidence type="ECO:0000256" key="6">
    <source>
        <dbReference type="ARBA" id="ARBA00022692"/>
    </source>
</evidence>
<feature type="domain" description="TonB C-terminal" evidence="11">
    <location>
        <begin position="110"/>
        <end position="208"/>
    </location>
</feature>
<keyword evidence="3 10" id="KW-0813">Transport</keyword>
<dbReference type="NCBIfam" id="TIGR01352">
    <property type="entry name" value="tonB_Cterm"/>
    <property type="match status" value="1"/>
</dbReference>
<dbReference type="SUPFAM" id="SSF74653">
    <property type="entry name" value="TolA/TonB C-terminal domain"/>
    <property type="match status" value="1"/>
</dbReference>
<keyword evidence="4 10" id="KW-1003">Cell membrane</keyword>
<keyword evidence="10" id="KW-0735">Signal-anchor</keyword>
<evidence type="ECO:0000259" key="11">
    <source>
        <dbReference type="PROSITE" id="PS52015"/>
    </source>
</evidence>
<keyword evidence="9 10" id="KW-0472">Membrane</keyword>